<dbReference type="EMBL" id="DQID01000193">
    <property type="protein sequence ID" value="HCT14615.1"/>
    <property type="molecule type" value="Genomic_DNA"/>
</dbReference>
<evidence type="ECO:0000313" key="1">
    <source>
        <dbReference type="EMBL" id="HCT14615.1"/>
    </source>
</evidence>
<gene>
    <name evidence="1" type="ORF">DIW82_07445</name>
</gene>
<proteinExistence type="predicted"/>
<dbReference type="AlphaFoldDB" id="A0A3D4SZV9"/>
<reference evidence="1 2" key="1">
    <citation type="journal article" date="2018" name="Nat. Biotechnol.">
        <title>A standardized bacterial taxonomy based on genome phylogeny substantially revises the tree of life.</title>
        <authorList>
            <person name="Parks D.H."/>
            <person name="Chuvochina M."/>
            <person name="Waite D.W."/>
            <person name="Rinke C."/>
            <person name="Skarshewski A."/>
            <person name="Chaumeil P.A."/>
            <person name="Hugenholtz P."/>
        </authorList>
    </citation>
    <scope>NUCLEOTIDE SEQUENCE [LARGE SCALE GENOMIC DNA]</scope>
    <source>
        <strain evidence="1">UBA11247</strain>
    </source>
</reference>
<accession>A0A3D4SZV9</accession>
<comment type="caution">
    <text evidence="1">The sequence shown here is derived from an EMBL/GenBank/DDBJ whole genome shotgun (WGS) entry which is preliminary data.</text>
</comment>
<sequence length="397" mass="42467">MGKTLKFSGPDAGRATAMYRTMTTANGTEHAADTDIRAVGEEIISAVAAEIAQEEESRVRQEAASGVRTAERFTPAEAHARFLAWQKLDLDEIPDPLWTCLAYGAQSAIEAVSGSDRHDRVYDIAVIDDPHGSGDQVLAVTCLHTDDSEEGVQGQNPPVHGDMILVAVPDRTGLDQLVDLRARNPELLQGWWIGALQELAHDSVAADRDIALVTDIITRSMTTAIFHRFPDAEGRIRRRHGVTFAVVDTAEQDAAVQAVREAWRQDSAISDAELVESLGNLATGVLDQALHEFGDEGLITGYTVDGNTVQVAMLTDAEREVGLPGIEIVTAPVNGAVPYRLERAAGGSATSANAAWVRALESAVDRVADESGHPRAAVVRVVERSTVMLAEAELAAA</sequence>
<dbReference type="RefSeq" id="WP_010121655.1">
    <property type="nucleotide sequence ID" value="NZ_DAITTW010000002.1"/>
</dbReference>
<protein>
    <submittedName>
        <fullName evidence="1">Uncharacterized protein</fullName>
    </submittedName>
</protein>
<name>A0A3D4SZV9_9CORY</name>
<evidence type="ECO:0000313" key="2">
    <source>
        <dbReference type="Proteomes" id="UP000261739"/>
    </source>
</evidence>
<dbReference type="Proteomes" id="UP000261739">
    <property type="component" value="Unassembled WGS sequence"/>
</dbReference>
<organism evidence="1 2">
    <name type="scientific">Corynebacterium nuruki</name>
    <dbReference type="NCBI Taxonomy" id="1032851"/>
    <lineage>
        <taxon>Bacteria</taxon>
        <taxon>Bacillati</taxon>
        <taxon>Actinomycetota</taxon>
        <taxon>Actinomycetes</taxon>
        <taxon>Mycobacteriales</taxon>
        <taxon>Corynebacteriaceae</taxon>
        <taxon>Corynebacterium</taxon>
    </lineage>
</organism>